<dbReference type="Proteomes" id="UP001165121">
    <property type="component" value="Unassembled WGS sequence"/>
</dbReference>
<dbReference type="SUPFAM" id="SSF56672">
    <property type="entry name" value="DNA/RNA polymerases"/>
    <property type="match status" value="2"/>
</dbReference>
<dbReference type="InterPro" id="IPR051320">
    <property type="entry name" value="Viral_Replic_Matur_Polypro"/>
</dbReference>
<dbReference type="OrthoDB" id="775972at2759"/>
<dbReference type="PANTHER" id="PTHR33064">
    <property type="entry name" value="POL PROTEIN"/>
    <property type="match status" value="1"/>
</dbReference>
<dbReference type="Pfam" id="PF17919">
    <property type="entry name" value="RT_RNaseH_2"/>
    <property type="match status" value="1"/>
</dbReference>
<proteinExistence type="predicted"/>
<dbReference type="PANTHER" id="PTHR33064:SF37">
    <property type="entry name" value="RIBONUCLEASE H"/>
    <property type="match status" value="1"/>
</dbReference>
<keyword evidence="4" id="KW-1185">Reference proteome</keyword>
<dbReference type="InterPro" id="IPR043128">
    <property type="entry name" value="Rev_trsase/Diguanyl_cyclase"/>
</dbReference>
<evidence type="ECO:0000313" key="4">
    <source>
        <dbReference type="Proteomes" id="UP001165121"/>
    </source>
</evidence>
<evidence type="ECO:0000259" key="2">
    <source>
        <dbReference type="Pfam" id="PF17919"/>
    </source>
</evidence>
<dbReference type="Gene3D" id="3.30.70.270">
    <property type="match status" value="3"/>
</dbReference>
<dbReference type="EMBL" id="BSXT01006857">
    <property type="protein sequence ID" value="GMF63198.1"/>
    <property type="molecule type" value="Genomic_DNA"/>
</dbReference>
<accession>A0A9W6YH87</accession>
<reference evidence="3" key="1">
    <citation type="submission" date="2023-04" db="EMBL/GenBank/DDBJ databases">
        <title>Phytophthora fragariaefolia NBRC 109709.</title>
        <authorList>
            <person name="Ichikawa N."/>
            <person name="Sato H."/>
            <person name="Tonouchi N."/>
        </authorList>
    </citation>
    <scope>NUCLEOTIDE SEQUENCE</scope>
    <source>
        <strain evidence="3">NBRC 109709</strain>
    </source>
</reference>
<dbReference type="InterPro" id="IPR041577">
    <property type="entry name" value="RT_RNaseH_2"/>
</dbReference>
<feature type="domain" description="Reverse transcriptase/retrotransposon-derived protein RNase H-like" evidence="2">
    <location>
        <begin position="289"/>
        <end position="379"/>
    </location>
</feature>
<dbReference type="Pfam" id="PF00078">
    <property type="entry name" value="RVT_1"/>
    <property type="match status" value="1"/>
</dbReference>
<dbReference type="InterPro" id="IPR043502">
    <property type="entry name" value="DNA/RNA_pol_sf"/>
</dbReference>
<dbReference type="InterPro" id="IPR000477">
    <property type="entry name" value="RT_dom"/>
</dbReference>
<evidence type="ECO:0000313" key="3">
    <source>
        <dbReference type="EMBL" id="GMF63198.1"/>
    </source>
</evidence>
<dbReference type="Gene3D" id="3.10.10.10">
    <property type="entry name" value="HIV Type 1 Reverse Transcriptase, subunit A, domain 1"/>
    <property type="match status" value="1"/>
</dbReference>
<dbReference type="AlphaFoldDB" id="A0A9W6YH87"/>
<organism evidence="3 4">
    <name type="scientific">Phytophthora fragariaefolia</name>
    <dbReference type="NCBI Taxonomy" id="1490495"/>
    <lineage>
        <taxon>Eukaryota</taxon>
        <taxon>Sar</taxon>
        <taxon>Stramenopiles</taxon>
        <taxon>Oomycota</taxon>
        <taxon>Peronosporomycetes</taxon>
        <taxon>Peronosporales</taxon>
        <taxon>Peronosporaceae</taxon>
        <taxon>Phytophthora</taxon>
    </lineage>
</organism>
<protein>
    <submittedName>
        <fullName evidence="3">Unnamed protein product</fullName>
    </submittedName>
</protein>
<comment type="caution">
    <text evidence="3">The sequence shown here is derived from an EMBL/GenBank/DDBJ whole genome shotgun (WGS) entry which is preliminary data.</text>
</comment>
<evidence type="ECO:0000259" key="1">
    <source>
        <dbReference type="Pfam" id="PF00078"/>
    </source>
</evidence>
<gene>
    <name evidence="3" type="ORF">Pfra01_002760100</name>
</gene>
<name>A0A9W6YH87_9STRA</name>
<feature type="domain" description="Reverse transcriptase" evidence="1">
    <location>
        <begin position="12"/>
        <end position="91"/>
    </location>
</feature>
<sequence>MEYAMPLVDDLLTDLEAYLWFCSLDAASGFWAIMMTVRERKIAAFLCPLDHFEWSRMLFGLKNALMIYQRMIDNALWGFVQPKGGWSAFADRMQAAEERADKSRQLRNETSMHWSANPQSFRTKFDAAHEDSVTADPVSQLINCPDTDMFTTSEADTSTLVLVFDRRSFVDDICFDGKTFDECLVTLAKLLNRFEEYRISVSFTKSISAQSRVEFSSHVSSREGMRANSKKLTEITKLSFQKTKKGVQSFLGAINYYGRFIQDFAAYGAALYQLKGDEFEPGGDLSIARRSFAALQQKVADSPILRHFDKSKEVHLMLFANEWALSTTILQMHDDKLHPVRFCGRVLKDSELNYHPVEKEVLALLLVLKTCYAQLADRQPKVYTCF</sequence>